<protein>
    <submittedName>
        <fullName evidence="1">Uncharacterized protein</fullName>
    </submittedName>
</protein>
<evidence type="ECO:0000313" key="2">
    <source>
        <dbReference type="Proteomes" id="UP000625551"/>
    </source>
</evidence>
<reference evidence="1 2" key="1">
    <citation type="submission" date="2020-09" db="EMBL/GenBank/DDBJ databases">
        <title>Genome sequencing and assembly of Pontibacter sp.</title>
        <authorList>
            <person name="Chhetri G."/>
        </authorList>
    </citation>
    <scope>NUCLEOTIDE SEQUENCE [LARGE SCALE GENOMIC DNA]</scope>
    <source>
        <strain evidence="1 2">JH31</strain>
    </source>
</reference>
<comment type="caution">
    <text evidence="1">The sequence shown here is derived from an EMBL/GenBank/DDBJ whole genome shotgun (WGS) entry which is preliminary data.</text>
</comment>
<accession>A0ABR7XDH4</accession>
<name>A0ABR7XDH4_9BACT</name>
<proteinExistence type="predicted"/>
<evidence type="ECO:0000313" key="1">
    <source>
        <dbReference type="EMBL" id="MBD1396350.1"/>
    </source>
</evidence>
<organism evidence="1 2">
    <name type="scientific">Pontibacter aquaedesilientis</name>
    <dbReference type="NCBI Taxonomy" id="2766980"/>
    <lineage>
        <taxon>Bacteria</taxon>
        <taxon>Pseudomonadati</taxon>
        <taxon>Bacteroidota</taxon>
        <taxon>Cytophagia</taxon>
        <taxon>Cytophagales</taxon>
        <taxon>Hymenobacteraceae</taxon>
        <taxon>Pontibacter</taxon>
    </lineage>
</organism>
<dbReference type="EMBL" id="JACXAJ010000001">
    <property type="protein sequence ID" value="MBD1396350.1"/>
    <property type="molecule type" value="Genomic_DNA"/>
</dbReference>
<keyword evidence="2" id="KW-1185">Reference proteome</keyword>
<dbReference type="Proteomes" id="UP000625551">
    <property type="component" value="Unassembled WGS sequence"/>
</dbReference>
<sequence>MAIEDIMRDSSGIAIKQGFERVIKKHIPKESLIGQRNFYLKDTALRMDSATVASLKKNQIEEYIASSVLVHCTDGWNYLSRSIESLINGDIASSIHFAYYAELRSAMSLMAFEGVGVFNKKHIWFDTHKSASLFGGFTTHSLVNSGMEAWAGLSTKKNILFDLVKVKNRSLDNWIRESGVSTNSKYANSVINKWLKRWSVDLHLKRDQFIRNEMSYRPHYLTAQIDIGNLLTKLTEVWELLEPSPSSGFLHLDQHLLRIALEGIYRKSKGAKPVGPNYAKYVESIFNRLGEDTEQTLFNFLLRRSNPEDALIFIEAKKDNLNSDNNKKDPFPLICRAILLLRLSTGAANNLIETSSINKESLRFWWEKLSHDQGVINSIGSEINPTDLFTDIRDSITEINSIGGGLTNIKDSFDLASGALYYLKQFQRPAIWGMGL</sequence>
<gene>
    <name evidence="1" type="ORF">H9Q13_04175</name>
</gene>
<dbReference type="RefSeq" id="WP_191182464.1">
    <property type="nucleotide sequence ID" value="NZ_JACXAJ010000001.1"/>
</dbReference>